<accession>A0A8K0ABY6</accession>
<feature type="coiled-coil region" evidence="2">
    <location>
        <begin position="41"/>
        <end position="71"/>
    </location>
</feature>
<organism evidence="5 6">
    <name type="scientific">Branchiostoma lanceolatum</name>
    <name type="common">Common lancelet</name>
    <name type="synonym">Amphioxus lanceolatum</name>
    <dbReference type="NCBI Taxonomy" id="7740"/>
    <lineage>
        <taxon>Eukaryota</taxon>
        <taxon>Metazoa</taxon>
        <taxon>Chordata</taxon>
        <taxon>Cephalochordata</taxon>
        <taxon>Leptocardii</taxon>
        <taxon>Amphioxiformes</taxon>
        <taxon>Branchiostomatidae</taxon>
        <taxon>Branchiostoma</taxon>
    </lineage>
</organism>
<dbReference type="GO" id="GO:0097542">
    <property type="term" value="C:ciliary tip"/>
    <property type="evidence" value="ECO:0007669"/>
    <property type="project" value="TreeGrafter"/>
</dbReference>
<name>A0A8K0ABY6_BRALA</name>
<feature type="compositionally biased region" description="Basic residues" evidence="3">
    <location>
        <begin position="550"/>
        <end position="563"/>
    </location>
</feature>
<feature type="domain" description="ODAD1 central coiled coil region" evidence="4">
    <location>
        <begin position="168"/>
        <end position="435"/>
    </location>
</feature>
<reference evidence="5" key="1">
    <citation type="submission" date="2022-01" db="EMBL/GenBank/DDBJ databases">
        <authorList>
            <person name="Braso-Vives M."/>
        </authorList>
    </citation>
    <scope>NUCLEOTIDE SEQUENCE</scope>
</reference>
<gene>
    <name evidence="5" type="primary">CCDC151</name>
    <name evidence="5" type="ORF">BLAG_LOCUS23249</name>
</gene>
<keyword evidence="6" id="KW-1185">Reference proteome</keyword>
<feature type="compositionally biased region" description="Basic and acidic residues" evidence="3">
    <location>
        <begin position="345"/>
        <end position="362"/>
    </location>
</feature>
<evidence type="ECO:0000313" key="6">
    <source>
        <dbReference type="Proteomes" id="UP000838412"/>
    </source>
</evidence>
<evidence type="ECO:0000256" key="3">
    <source>
        <dbReference type="SAM" id="MobiDB-lite"/>
    </source>
</evidence>
<dbReference type="PANTHER" id="PTHR46518:SF1">
    <property type="entry name" value="OUTER DYNEIN ARM-DOCKING COMPLEX SUBUNIT 3"/>
    <property type="match status" value="1"/>
</dbReference>
<proteinExistence type="predicted"/>
<dbReference type="InterPro" id="IPR033192">
    <property type="entry name" value="ODAD3"/>
</dbReference>
<dbReference type="Proteomes" id="UP000838412">
    <property type="component" value="Chromosome 8"/>
</dbReference>
<dbReference type="GO" id="GO:0035253">
    <property type="term" value="C:ciliary rootlet"/>
    <property type="evidence" value="ECO:0007669"/>
    <property type="project" value="TreeGrafter"/>
</dbReference>
<dbReference type="Pfam" id="PF21773">
    <property type="entry name" value="ODAD1_CC"/>
    <property type="match status" value="1"/>
</dbReference>
<dbReference type="GO" id="GO:0036158">
    <property type="term" value="P:outer dynein arm assembly"/>
    <property type="evidence" value="ECO:0007669"/>
    <property type="project" value="InterPro"/>
</dbReference>
<feature type="region of interest" description="Disordered" evidence="3">
    <location>
        <begin position="139"/>
        <end position="167"/>
    </location>
</feature>
<feature type="region of interest" description="Disordered" evidence="3">
    <location>
        <begin position="343"/>
        <end position="362"/>
    </location>
</feature>
<sequence length="563" mass="65397">MPATSHLPKQPIQEQIAELNRKIALLDGDRKAYYESSQWTMKKNREMVSQLRQENKQLHKLKADAVAMDDKVLNEAFHNRNVERAALRGKSGKQAITIVDHKVCDTIKRLNDLRHKTEVKQKKLAELQTQHDQMITDASAAQEMSTGESEDAQRRRQGSARRAATDQTLRQLENRLDKMMLKCQEAEHIRKTYQQIKVHLGKEGLTYANQLDALEAEILRARSELTELKAMNNDAQLARDAARGELSKHEEQVLRERRERETALNEYKKLAEEKKAHAERVERRMQRASLQQEELQQEQQKQQMTLEEQERKITTYEEAFRHIKEATGVSDTQEVVQRFMSQGDTQRHLEELKRENEKQLSRLKEEKEKLQAEFEDMKYSGEAKLSSGQRMLEEMQSHLDGEEGRRDEAQDKLERASHILVSVKSGVEHLADKLQHIKAAKGHVPTAKISPTSDEYVLDLLSISEEKLLKLMEELDGKDLQEIIKQMEEEEFHASIETKVPSHNTRIKLPQTQKQGDIYQDDEDSGDDEDSTLTRQQLKRQAQQIVDSKTRKRTKPRKKKGKQ</sequence>
<protein>
    <submittedName>
        <fullName evidence="5">CCDC151 protein</fullName>
    </submittedName>
</protein>
<evidence type="ECO:0000256" key="1">
    <source>
        <dbReference type="ARBA" id="ARBA00023054"/>
    </source>
</evidence>
<feature type="compositionally biased region" description="Polar residues" evidence="3">
    <location>
        <begin position="533"/>
        <end position="547"/>
    </location>
</feature>
<dbReference type="GO" id="GO:0036064">
    <property type="term" value="C:ciliary basal body"/>
    <property type="evidence" value="ECO:0007669"/>
    <property type="project" value="TreeGrafter"/>
</dbReference>
<dbReference type="InterPro" id="IPR049258">
    <property type="entry name" value="ODAD1_CC"/>
</dbReference>
<dbReference type="OrthoDB" id="10255247at2759"/>
<evidence type="ECO:0000256" key="2">
    <source>
        <dbReference type="SAM" id="Coils"/>
    </source>
</evidence>
<dbReference type="AlphaFoldDB" id="A0A8K0ABY6"/>
<evidence type="ECO:0000259" key="4">
    <source>
        <dbReference type="Pfam" id="PF21773"/>
    </source>
</evidence>
<dbReference type="EMBL" id="OV696693">
    <property type="protein sequence ID" value="CAH1271152.1"/>
    <property type="molecule type" value="Genomic_DNA"/>
</dbReference>
<evidence type="ECO:0000313" key="5">
    <source>
        <dbReference type="EMBL" id="CAH1271152.1"/>
    </source>
</evidence>
<keyword evidence="1 2" id="KW-0175">Coiled coil</keyword>
<dbReference type="GO" id="GO:0003341">
    <property type="term" value="P:cilium movement"/>
    <property type="evidence" value="ECO:0007669"/>
    <property type="project" value="InterPro"/>
</dbReference>
<feature type="region of interest" description="Disordered" evidence="3">
    <location>
        <begin position="496"/>
        <end position="563"/>
    </location>
</feature>
<dbReference type="PANTHER" id="PTHR46518">
    <property type="entry name" value="COILED-COIL DOMAIN-CONTAINING PROTEIN 151"/>
    <property type="match status" value="1"/>
</dbReference>
<feature type="compositionally biased region" description="Acidic residues" evidence="3">
    <location>
        <begin position="519"/>
        <end position="531"/>
    </location>
</feature>